<dbReference type="Proteomes" id="UP001341840">
    <property type="component" value="Unassembled WGS sequence"/>
</dbReference>
<reference evidence="1 2" key="1">
    <citation type="journal article" date="2023" name="Plants (Basel)">
        <title>Bridging the Gap: Combining Genomics and Transcriptomics Approaches to Understand Stylosanthes scabra, an Orphan Legume from the Brazilian Caatinga.</title>
        <authorList>
            <person name="Ferreira-Neto J.R.C."/>
            <person name="da Silva M.D."/>
            <person name="Binneck E."/>
            <person name="de Melo N.F."/>
            <person name="da Silva R.H."/>
            <person name="de Melo A.L.T.M."/>
            <person name="Pandolfi V."/>
            <person name="Bustamante F.O."/>
            <person name="Brasileiro-Vidal A.C."/>
            <person name="Benko-Iseppon A.M."/>
        </authorList>
    </citation>
    <scope>NUCLEOTIDE SEQUENCE [LARGE SCALE GENOMIC DNA]</scope>
    <source>
        <tissue evidence="1">Leaves</tissue>
    </source>
</reference>
<evidence type="ECO:0000313" key="2">
    <source>
        <dbReference type="Proteomes" id="UP001341840"/>
    </source>
</evidence>
<name>A0ABU6V2S5_9FABA</name>
<sequence>MLGLPLEGHVWPPTPRRDQNVALCLFCDVGRLGEGPRLALENLYGEPRLGQPRRDPNVTYFLLAWSLYNLRRGPNVVAWCLGKLGVELSGPRLASPWPHPNVALMLLQGESLSHHVLG</sequence>
<comment type="caution">
    <text evidence="1">The sequence shown here is derived from an EMBL/GenBank/DDBJ whole genome shotgun (WGS) entry which is preliminary data.</text>
</comment>
<gene>
    <name evidence="1" type="ORF">PIB30_007226</name>
</gene>
<accession>A0ABU6V2S5</accession>
<dbReference type="EMBL" id="JASCZI010151050">
    <property type="protein sequence ID" value="MED6167911.1"/>
    <property type="molecule type" value="Genomic_DNA"/>
</dbReference>
<proteinExistence type="predicted"/>
<protein>
    <submittedName>
        <fullName evidence="1">Uncharacterized protein</fullName>
    </submittedName>
</protein>
<organism evidence="1 2">
    <name type="scientific">Stylosanthes scabra</name>
    <dbReference type="NCBI Taxonomy" id="79078"/>
    <lineage>
        <taxon>Eukaryota</taxon>
        <taxon>Viridiplantae</taxon>
        <taxon>Streptophyta</taxon>
        <taxon>Embryophyta</taxon>
        <taxon>Tracheophyta</taxon>
        <taxon>Spermatophyta</taxon>
        <taxon>Magnoliopsida</taxon>
        <taxon>eudicotyledons</taxon>
        <taxon>Gunneridae</taxon>
        <taxon>Pentapetalae</taxon>
        <taxon>rosids</taxon>
        <taxon>fabids</taxon>
        <taxon>Fabales</taxon>
        <taxon>Fabaceae</taxon>
        <taxon>Papilionoideae</taxon>
        <taxon>50 kb inversion clade</taxon>
        <taxon>dalbergioids sensu lato</taxon>
        <taxon>Dalbergieae</taxon>
        <taxon>Pterocarpus clade</taxon>
        <taxon>Stylosanthes</taxon>
    </lineage>
</organism>
<keyword evidence="2" id="KW-1185">Reference proteome</keyword>
<evidence type="ECO:0000313" key="1">
    <source>
        <dbReference type="EMBL" id="MED6167911.1"/>
    </source>
</evidence>